<dbReference type="EMBL" id="NNRU01000006">
    <property type="protein sequence ID" value="RFT27977.1"/>
    <property type="molecule type" value="Genomic_DNA"/>
</dbReference>
<gene>
    <name evidence="1" type="ORF">CG405_07520</name>
</gene>
<dbReference type="AlphaFoldDB" id="A0A3E2C884"/>
<evidence type="ECO:0000313" key="1">
    <source>
        <dbReference type="EMBL" id="RFT27977.1"/>
    </source>
</evidence>
<proteinExistence type="predicted"/>
<comment type="caution">
    <text evidence="1">The sequence shown here is derived from an EMBL/GenBank/DDBJ whole genome shotgun (WGS) entry which is preliminary data.</text>
</comment>
<dbReference type="Proteomes" id="UP000258379">
    <property type="component" value="Unassembled WGS sequence"/>
</dbReference>
<reference evidence="1 2" key="1">
    <citation type="submission" date="2017-07" db="EMBL/GenBank/DDBJ databases">
        <title>A comparative genomics approach to explaining the enigmatic role of Gardnerella vaginalis in the vaginal microbiome.</title>
        <authorList>
            <person name="Vancuren S.J."/>
            <person name="Hill J.E."/>
        </authorList>
    </citation>
    <scope>NUCLEOTIDE SEQUENCE [LARGE SCALE GENOMIC DNA]</scope>
    <source>
        <strain evidence="1 2">WP023</strain>
    </source>
</reference>
<protein>
    <submittedName>
        <fullName evidence="1">Uncharacterized protein</fullName>
    </submittedName>
</protein>
<sequence>MNNTLGTIVSDNYDENDAFWEVVKNDFAANDDHPTFKWNDRKPLPVYEGSFLVGSSHFMATYHVSSCFNNSADEELYLDLALRACKVACIASDISRGRPISSQMRKALSEECIFKLENMWYLIFQCFSDKHDEYTSWQLRCKPTMPRMINGMLISPTRFEAVVLFSIGSLNYCASLAFKSQNGSWICTLVDLG</sequence>
<evidence type="ECO:0000313" key="2">
    <source>
        <dbReference type="Proteomes" id="UP000258379"/>
    </source>
</evidence>
<accession>A0A3E2C884</accession>
<dbReference type="RefSeq" id="WP_014554584.1">
    <property type="nucleotide sequence ID" value="NZ_CP083172.1"/>
</dbReference>
<organism evidence="1 2">
    <name type="scientific">Gardnerella vaginalis</name>
    <dbReference type="NCBI Taxonomy" id="2702"/>
    <lineage>
        <taxon>Bacteria</taxon>
        <taxon>Bacillati</taxon>
        <taxon>Actinomycetota</taxon>
        <taxon>Actinomycetes</taxon>
        <taxon>Bifidobacteriales</taxon>
        <taxon>Bifidobacteriaceae</taxon>
        <taxon>Gardnerella</taxon>
    </lineage>
</organism>
<name>A0A3E2C884_GARVA</name>